<sequence length="49" mass="5082">MTVPDQQSATRTDPVQTEVLIIGSGPAGASAALFLSTLGVDNVMVTKHR</sequence>
<comment type="caution">
    <text evidence="3">The sequence shown here is derived from an EMBL/GenBank/DDBJ whole genome shotgun (WGS) entry which is preliminary data.</text>
</comment>
<evidence type="ECO:0000313" key="3">
    <source>
        <dbReference type="EMBL" id="GAA3357195.1"/>
    </source>
</evidence>
<accession>A0ABN1FNW5</accession>
<protein>
    <recommendedName>
        <fullName evidence="2">FAD-binding domain-containing protein</fullName>
    </recommendedName>
</protein>
<keyword evidence="1" id="KW-0472">Membrane</keyword>
<organism evidence="3 4">
    <name type="scientific">Saccharopolyspora gregorii</name>
    <dbReference type="NCBI Taxonomy" id="33914"/>
    <lineage>
        <taxon>Bacteria</taxon>
        <taxon>Bacillati</taxon>
        <taxon>Actinomycetota</taxon>
        <taxon>Actinomycetes</taxon>
        <taxon>Pseudonocardiales</taxon>
        <taxon>Pseudonocardiaceae</taxon>
        <taxon>Saccharopolyspora</taxon>
    </lineage>
</organism>
<evidence type="ECO:0000259" key="2">
    <source>
        <dbReference type="Pfam" id="PF01494"/>
    </source>
</evidence>
<dbReference type="EMBL" id="BAAAYK010000038">
    <property type="protein sequence ID" value="GAA3357195.1"/>
    <property type="molecule type" value="Genomic_DNA"/>
</dbReference>
<proteinExistence type="predicted"/>
<dbReference type="SUPFAM" id="SSF51905">
    <property type="entry name" value="FAD/NAD(P)-binding domain"/>
    <property type="match status" value="1"/>
</dbReference>
<name>A0ABN1FNW5_9PSEU</name>
<gene>
    <name evidence="3" type="ORF">GCM10020366_24230</name>
</gene>
<dbReference type="Proteomes" id="UP001500483">
    <property type="component" value="Unassembled WGS sequence"/>
</dbReference>
<keyword evidence="4" id="KW-1185">Reference proteome</keyword>
<evidence type="ECO:0000256" key="1">
    <source>
        <dbReference type="SAM" id="Phobius"/>
    </source>
</evidence>
<reference evidence="3 4" key="1">
    <citation type="journal article" date="2019" name="Int. J. Syst. Evol. Microbiol.">
        <title>The Global Catalogue of Microorganisms (GCM) 10K type strain sequencing project: providing services to taxonomists for standard genome sequencing and annotation.</title>
        <authorList>
            <consortium name="The Broad Institute Genomics Platform"/>
            <consortium name="The Broad Institute Genome Sequencing Center for Infectious Disease"/>
            <person name="Wu L."/>
            <person name="Ma J."/>
        </authorList>
    </citation>
    <scope>NUCLEOTIDE SEQUENCE [LARGE SCALE GENOMIC DNA]</scope>
    <source>
        <strain evidence="3 4">JCM 9687</strain>
    </source>
</reference>
<evidence type="ECO:0000313" key="4">
    <source>
        <dbReference type="Proteomes" id="UP001500483"/>
    </source>
</evidence>
<keyword evidence="1" id="KW-1133">Transmembrane helix</keyword>
<feature type="domain" description="FAD-binding" evidence="2">
    <location>
        <begin position="16"/>
        <end position="49"/>
    </location>
</feature>
<dbReference type="InterPro" id="IPR002938">
    <property type="entry name" value="FAD-bd"/>
</dbReference>
<dbReference type="Pfam" id="PF01494">
    <property type="entry name" value="FAD_binding_3"/>
    <property type="match status" value="1"/>
</dbReference>
<dbReference type="Gene3D" id="3.50.50.60">
    <property type="entry name" value="FAD/NAD(P)-binding domain"/>
    <property type="match status" value="1"/>
</dbReference>
<keyword evidence="1" id="KW-0812">Transmembrane</keyword>
<dbReference type="InterPro" id="IPR036188">
    <property type="entry name" value="FAD/NAD-bd_sf"/>
</dbReference>
<feature type="transmembrane region" description="Helical" evidence="1">
    <location>
        <begin position="20"/>
        <end position="40"/>
    </location>
</feature>